<feature type="region of interest" description="Disordered" evidence="7">
    <location>
        <begin position="251"/>
        <end position="275"/>
    </location>
</feature>
<proteinExistence type="predicted"/>
<dbReference type="Proteomes" id="UP000265180">
    <property type="component" value="Chromosome 7"/>
</dbReference>
<evidence type="ECO:0000256" key="5">
    <source>
        <dbReference type="PIRSR" id="PIRSR608356-50"/>
    </source>
</evidence>
<dbReference type="InterPro" id="IPR008356">
    <property type="entry name" value="Tyr_Pase_KIM-con"/>
</dbReference>
<reference evidence="10" key="4">
    <citation type="submission" date="2025-09" db="UniProtKB">
        <authorList>
            <consortium name="Ensembl"/>
        </authorList>
    </citation>
    <scope>IDENTIFICATION</scope>
    <source>
        <strain evidence="10">HNI</strain>
    </source>
</reference>
<evidence type="ECO:0000313" key="10">
    <source>
        <dbReference type="Ensembl" id="ENSORLP00020023353.1"/>
    </source>
</evidence>
<dbReference type="PROSITE" id="PS50056">
    <property type="entry name" value="TYR_PHOSPHATASE_2"/>
    <property type="match status" value="1"/>
</dbReference>
<reference evidence="10" key="3">
    <citation type="submission" date="2025-08" db="UniProtKB">
        <authorList>
            <consortium name="Ensembl"/>
        </authorList>
    </citation>
    <scope>IDENTIFICATION</scope>
    <source>
        <strain evidence="10">HNI</strain>
    </source>
</reference>
<dbReference type="Gene3D" id="3.90.190.10">
    <property type="entry name" value="Protein tyrosine phosphatase superfamily"/>
    <property type="match status" value="1"/>
</dbReference>
<evidence type="ECO:0000256" key="3">
    <source>
        <dbReference type="ARBA" id="ARBA00022801"/>
    </source>
</evidence>
<dbReference type="PROSITE" id="PS00383">
    <property type="entry name" value="TYR_PHOSPHATASE_1"/>
    <property type="match status" value="1"/>
</dbReference>
<feature type="binding site" evidence="6">
    <location>
        <position position="413"/>
    </location>
    <ligand>
        <name>substrate</name>
    </ligand>
</feature>
<evidence type="ECO:0000259" key="9">
    <source>
        <dbReference type="PROSITE" id="PS50056"/>
    </source>
</evidence>
<evidence type="ECO:0000256" key="4">
    <source>
        <dbReference type="ARBA" id="ARBA00022912"/>
    </source>
</evidence>
<reference key="1">
    <citation type="journal article" date="2007" name="Nature">
        <title>The medaka draft genome and insights into vertebrate genome evolution.</title>
        <authorList>
            <person name="Kasahara M."/>
            <person name="Naruse K."/>
            <person name="Sasaki S."/>
            <person name="Nakatani Y."/>
            <person name="Qu W."/>
            <person name="Ahsan B."/>
            <person name="Yamada T."/>
            <person name="Nagayasu Y."/>
            <person name="Doi K."/>
            <person name="Kasai Y."/>
            <person name="Jindo T."/>
            <person name="Kobayashi D."/>
            <person name="Shimada A."/>
            <person name="Toyoda A."/>
            <person name="Kuroki Y."/>
            <person name="Fujiyama A."/>
            <person name="Sasaki T."/>
            <person name="Shimizu A."/>
            <person name="Asakawa S."/>
            <person name="Shimizu N."/>
            <person name="Hashimoto S."/>
            <person name="Yang J."/>
            <person name="Lee Y."/>
            <person name="Matsushima K."/>
            <person name="Sugano S."/>
            <person name="Sakaizumi M."/>
            <person name="Narita T."/>
            <person name="Ohishi K."/>
            <person name="Haga S."/>
            <person name="Ohta F."/>
            <person name="Nomoto H."/>
            <person name="Nogata K."/>
            <person name="Morishita T."/>
            <person name="Endo T."/>
            <person name="Shin-I T."/>
            <person name="Takeda H."/>
            <person name="Morishita S."/>
            <person name="Kohara Y."/>
        </authorList>
    </citation>
    <scope>NUCLEOTIDE SEQUENCE [LARGE SCALE GENOMIC DNA]</scope>
    <source>
        <strain>Hd-rR</strain>
    </source>
</reference>
<accession>A0A3P9LS08</accession>
<dbReference type="InterPro" id="IPR029021">
    <property type="entry name" value="Prot-tyrosine_phosphatase-like"/>
</dbReference>
<evidence type="ECO:0000256" key="1">
    <source>
        <dbReference type="ARBA" id="ARBA00013064"/>
    </source>
</evidence>
<dbReference type="SMART" id="SM00404">
    <property type="entry name" value="PTPc_motif"/>
    <property type="match status" value="1"/>
</dbReference>
<dbReference type="InterPro" id="IPR016130">
    <property type="entry name" value="Tyr_Pase_AS"/>
</dbReference>
<dbReference type="PROSITE" id="PS50055">
    <property type="entry name" value="TYR_PHOSPHATASE_PTP"/>
    <property type="match status" value="1"/>
</dbReference>
<dbReference type="Ensembl" id="ENSORLT00020009802.1">
    <property type="protein sequence ID" value="ENSORLP00020023353.1"/>
    <property type="gene ID" value="ENSORLG00020004113.1"/>
</dbReference>
<dbReference type="InterPro" id="IPR003595">
    <property type="entry name" value="Tyr_Pase_cat"/>
</dbReference>
<reference evidence="10 11" key="2">
    <citation type="submission" date="2017-04" db="EMBL/GenBank/DDBJ databases">
        <title>CpG methylation of centromeres and impact of large insertions on vertebrate speciation.</title>
        <authorList>
            <person name="Ichikawa K."/>
            <person name="Yoshimura J."/>
            <person name="Morishita S."/>
        </authorList>
    </citation>
    <scope>NUCLEOTIDE SEQUENCE</scope>
    <source>
        <strain evidence="10 11">HNI</strain>
    </source>
</reference>
<dbReference type="SMART" id="SM00194">
    <property type="entry name" value="PTPc"/>
    <property type="match status" value="1"/>
</dbReference>
<feature type="domain" description="Tyrosine specific protein phosphatases" evidence="9">
    <location>
        <begin position="333"/>
        <end position="419"/>
    </location>
</feature>
<feature type="region of interest" description="Disordered" evidence="7">
    <location>
        <begin position="35"/>
        <end position="71"/>
    </location>
</feature>
<keyword evidence="4" id="KW-0904">Protein phosphatase</keyword>
<keyword evidence="3" id="KW-0378">Hydrolase</keyword>
<dbReference type="InterPro" id="IPR000387">
    <property type="entry name" value="Tyr_Pase_dom"/>
</dbReference>
<dbReference type="Pfam" id="PF00102">
    <property type="entry name" value="Y_phosphatase"/>
    <property type="match status" value="1"/>
</dbReference>
<organism evidence="10 11">
    <name type="scientific">Oryzias latipes</name>
    <name type="common">Japanese rice fish</name>
    <name type="synonym">Japanese killifish</name>
    <dbReference type="NCBI Taxonomy" id="8090"/>
    <lineage>
        <taxon>Eukaryota</taxon>
        <taxon>Metazoa</taxon>
        <taxon>Chordata</taxon>
        <taxon>Craniata</taxon>
        <taxon>Vertebrata</taxon>
        <taxon>Euteleostomi</taxon>
        <taxon>Actinopterygii</taxon>
        <taxon>Neopterygii</taxon>
        <taxon>Teleostei</taxon>
        <taxon>Neoteleostei</taxon>
        <taxon>Acanthomorphata</taxon>
        <taxon>Ovalentaria</taxon>
        <taxon>Atherinomorphae</taxon>
        <taxon>Beloniformes</taxon>
        <taxon>Adrianichthyidae</taxon>
        <taxon>Oryziinae</taxon>
        <taxon>Oryzias</taxon>
    </lineage>
</organism>
<protein>
    <recommendedName>
        <fullName evidence="1">protein-tyrosine-phosphatase</fullName>
        <ecNumber evidence="1">3.1.3.48</ecNumber>
    </recommendedName>
</protein>
<evidence type="ECO:0000313" key="11">
    <source>
        <dbReference type="Proteomes" id="UP000265180"/>
    </source>
</evidence>
<evidence type="ECO:0000256" key="2">
    <source>
        <dbReference type="ARBA" id="ARBA00022553"/>
    </source>
</evidence>
<feature type="active site" description="Phosphocysteine intermediate" evidence="5">
    <location>
        <position position="369"/>
    </location>
</feature>
<feature type="binding site" evidence="6">
    <location>
        <begin position="369"/>
        <end position="375"/>
    </location>
    <ligand>
        <name>substrate</name>
    </ligand>
</feature>
<evidence type="ECO:0000259" key="8">
    <source>
        <dbReference type="PROSITE" id="PS50055"/>
    </source>
</evidence>
<dbReference type="SUPFAM" id="SSF52799">
    <property type="entry name" value="(Phosphotyrosine protein) phosphatases II"/>
    <property type="match status" value="1"/>
</dbReference>
<feature type="binding site" evidence="6">
    <location>
        <position position="322"/>
    </location>
    <ligand>
        <name>substrate</name>
    </ligand>
</feature>
<dbReference type="AlphaFoldDB" id="A0A3P9LS08"/>
<dbReference type="EC" id="3.1.3.48" evidence="1"/>
<sequence length="486" mass="55327">MTKNRVEVEVNWKKTGGKRGKRMVRWTAESLSYQPIPPTPSVSMAAVSSGSLPAEDPMTPPPMTTPPRKTSVRLQERRGSNLSLLLDVSNLEVEAVCNVSTPKEVWLQLLHTSSRPLTHAALQEAAADAKAVDTEYQKIPTNFVNPADLDAPGHTMKDRYKTILPNPESRVILRNPEEDLGPDRYINANYIKGYKGAPNAYIATQGPMVHTVGDFWDMVWQERSSIIVMVTRLKENDVKCEPYWPLPRYEGEKGTEKDKKEAEQHQRRSQKDDERETRRFSRFVIRLKDCQEKHGFTVTDMEVQLGSECRPVRHYWFTSWPDHHIPQCITSLLKLVEEVEVYRKSLESSLSSQPTSDLRASLGPVVVHCSAGIGRTGCFIASSICCQQLRETGQVDILETVCKLRLDRGGMIQTVEQYQFLYATLAKYSHQLQQNQEQNQVQPDTVQQTHQNQVDHCYTVESPDPTQELMSSWNDNLKIYTSDPIK</sequence>
<keyword evidence="2" id="KW-0597">Phosphoprotein</keyword>
<feature type="domain" description="Tyrosine-protein phosphatase" evidence="8">
    <location>
        <begin position="132"/>
        <end position="428"/>
    </location>
</feature>
<dbReference type="PANTHER" id="PTHR46198">
    <property type="entry name" value="PROTEIN-TYROSINE-PHOSPHATASE"/>
    <property type="match status" value="1"/>
</dbReference>
<dbReference type="InterPro" id="IPR000242">
    <property type="entry name" value="PTP_cat"/>
</dbReference>
<evidence type="ECO:0000256" key="6">
    <source>
        <dbReference type="PIRSR" id="PIRSR608356-51"/>
    </source>
</evidence>
<dbReference type="PRINTS" id="PR01778">
    <property type="entry name" value="KIMPTPASE"/>
</dbReference>
<name>A0A3P9LS08_ORYLA</name>
<dbReference type="GO" id="GO:0004725">
    <property type="term" value="F:protein tyrosine phosphatase activity"/>
    <property type="evidence" value="ECO:0007669"/>
    <property type="project" value="UniProtKB-EC"/>
</dbReference>
<dbReference type="PANTHER" id="PTHR46198:SF3">
    <property type="entry name" value="PROTEIN-TYROSINE-PHOSPHATASE"/>
    <property type="match status" value="1"/>
</dbReference>
<evidence type="ECO:0000256" key="7">
    <source>
        <dbReference type="SAM" id="MobiDB-lite"/>
    </source>
</evidence>
<dbReference type="PRINTS" id="PR00700">
    <property type="entry name" value="PRTYPHPHTASE"/>
</dbReference>